<organism evidence="2 3">
    <name type="scientific">Odynerus spinipes</name>
    <dbReference type="NCBI Taxonomy" id="1348599"/>
    <lineage>
        <taxon>Eukaryota</taxon>
        <taxon>Metazoa</taxon>
        <taxon>Ecdysozoa</taxon>
        <taxon>Arthropoda</taxon>
        <taxon>Hexapoda</taxon>
        <taxon>Insecta</taxon>
        <taxon>Pterygota</taxon>
        <taxon>Neoptera</taxon>
        <taxon>Endopterygota</taxon>
        <taxon>Hymenoptera</taxon>
        <taxon>Apocrita</taxon>
        <taxon>Aculeata</taxon>
        <taxon>Vespoidea</taxon>
        <taxon>Vespidae</taxon>
        <taxon>Eumeninae</taxon>
        <taxon>Odynerus</taxon>
    </lineage>
</organism>
<dbReference type="EMBL" id="JAIFRP010001526">
    <property type="protein sequence ID" value="KAK2577756.1"/>
    <property type="molecule type" value="Genomic_DNA"/>
</dbReference>
<name>A0AAD9VK66_9HYME</name>
<feature type="compositionally biased region" description="Basic and acidic residues" evidence="1">
    <location>
        <begin position="8"/>
        <end position="19"/>
    </location>
</feature>
<evidence type="ECO:0000313" key="2">
    <source>
        <dbReference type="EMBL" id="KAK2577756.1"/>
    </source>
</evidence>
<evidence type="ECO:0000313" key="3">
    <source>
        <dbReference type="Proteomes" id="UP001258017"/>
    </source>
</evidence>
<sequence>MWCNMKGTQRDNLTREKQSRLATGGGPEVPAAEVDPDIAEITPNLMTIAPIIFSSNMSNEALKEGCKESQLATEPPSADDNFQIPYAKEKPSTSQLSQRKRLRENIAIASRKKNNNAVTDEENVEEKALKLKRIHCIIKQEE</sequence>
<dbReference type="Proteomes" id="UP001258017">
    <property type="component" value="Unassembled WGS sequence"/>
</dbReference>
<comment type="caution">
    <text evidence="2">The sequence shown here is derived from an EMBL/GenBank/DDBJ whole genome shotgun (WGS) entry which is preliminary data.</text>
</comment>
<dbReference type="AlphaFoldDB" id="A0AAD9VK66"/>
<reference evidence="2" key="1">
    <citation type="submission" date="2021-08" db="EMBL/GenBank/DDBJ databases">
        <authorList>
            <person name="Misof B."/>
            <person name="Oliver O."/>
            <person name="Podsiadlowski L."/>
            <person name="Donath A."/>
            <person name="Peters R."/>
            <person name="Mayer C."/>
            <person name="Rust J."/>
            <person name="Gunkel S."/>
            <person name="Lesny P."/>
            <person name="Martin S."/>
            <person name="Oeyen J.P."/>
            <person name="Petersen M."/>
            <person name="Panagiotis P."/>
            <person name="Wilbrandt J."/>
            <person name="Tanja T."/>
        </authorList>
    </citation>
    <scope>NUCLEOTIDE SEQUENCE</scope>
    <source>
        <strain evidence="2">GBR_01_08_01A</strain>
        <tissue evidence="2">Thorax + abdomen</tissue>
    </source>
</reference>
<proteinExistence type="predicted"/>
<protein>
    <submittedName>
        <fullName evidence="2">Uncharacterized protein</fullName>
    </submittedName>
</protein>
<gene>
    <name evidence="2" type="ORF">KPH14_001335</name>
</gene>
<accession>A0AAD9VK66</accession>
<evidence type="ECO:0000256" key="1">
    <source>
        <dbReference type="SAM" id="MobiDB-lite"/>
    </source>
</evidence>
<reference evidence="2" key="2">
    <citation type="journal article" date="2023" name="Commun. Biol.">
        <title>Intrasexual cuticular hydrocarbon dimorphism in a wasp sheds light on hydrocarbon biosynthesis genes in Hymenoptera.</title>
        <authorList>
            <person name="Moris V.C."/>
            <person name="Podsiadlowski L."/>
            <person name="Martin S."/>
            <person name="Oeyen J.P."/>
            <person name="Donath A."/>
            <person name="Petersen M."/>
            <person name="Wilbrandt J."/>
            <person name="Misof B."/>
            <person name="Liedtke D."/>
            <person name="Thamm M."/>
            <person name="Scheiner R."/>
            <person name="Schmitt T."/>
            <person name="Niehuis O."/>
        </authorList>
    </citation>
    <scope>NUCLEOTIDE SEQUENCE</scope>
    <source>
        <strain evidence="2">GBR_01_08_01A</strain>
    </source>
</reference>
<keyword evidence="3" id="KW-1185">Reference proteome</keyword>
<feature type="region of interest" description="Disordered" evidence="1">
    <location>
        <begin position="1"/>
        <end position="32"/>
    </location>
</feature>